<dbReference type="Proteomes" id="UP000153605">
    <property type="component" value="Segment"/>
</dbReference>
<keyword evidence="13" id="KW-0175">Coiled coil</keyword>
<keyword evidence="4" id="KW-1032">Host cell membrane</keyword>
<keyword evidence="6" id="KW-1162">Viral penetration into host cytoplasm</keyword>
<keyword evidence="9" id="KW-0946">Virion</keyword>
<dbReference type="GO" id="GO:0046718">
    <property type="term" value="P:symbiont entry into host cell"/>
    <property type="evidence" value="ECO:0007669"/>
    <property type="project" value="UniProtKB-KW"/>
</dbReference>
<dbReference type="GO" id="GO:0020002">
    <property type="term" value="C:host cell plasma membrane"/>
    <property type="evidence" value="ECO:0007669"/>
    <property type="project" value="UniProtKB-SubCell"/>
</dbReference>
<evidence type="ECO:0000256" key="15">
    <source>
        <dbReference type="ARBA" id="ARBA00023157"/>
    </source>
</evidence>
<feature type="transmembrane region" description="Helical" evidence="18">
    <location>
        <begin position="490"/>
        <end position="514"/>
    </location>
</feature>
<keyword evidence="15" id="KW-1015">Disulfide bond</keyword>
<reference evidence="19 20" key="2">
    <citation type="journal article" date="2012" name="Arch. Virol.">
        <title>Genome characterization of Salem virus reveals its evolutionary intermediate status in the subfamily Paramyxovirinae.</title>
        <authorList>
            <person name="Anderson D.E."/>
            <person name="Dubovi E.J."/>
            <person name="Yu M."/>
            <person name="Wang L.F."/>
            <person name="Renshaw R.W."/>
        </authorList>
    </citation>
    <scope>NUCLEOTIDE SEQUENCE [LARGE SCALE GENOMIC DNA]</scope>
</reference>
<evidence type="ECO:0000256" key="3">
    <source>
        <dbReference type="ARBA" id="ARBA00022506"/>
    </source>
</evidence>
<sequence>MNPLNQTLIAKVLGFLLLSSSFTVGQIGFENLTRIGVHQVKQYGYKLAHYNSHQLLLIRMIPTVNGTHNCTHQVITRYREMVREIITPIKGALDIMKKAVSPDLVGARIFGAIVAGAALGIATSAQITAGVALHRTKLNGQEISKLKEAVSLTNEAVEQLQYSQGKSILAIQGIQDFINFNVVPLLEEHTCGIAKLHLEMALMEYFQKLILVFGPNLRDPIGSTIGIQALATLFQNNMFEVSLRLGYAGDDLEDVLQSNSIRANIIEAEPDSGFIVLAIRYPTLTLVEDQVITELAHITFNDGPQEWVATIPQFVTYRGLVLANIDVSTCTFTERNVICARDQTYPMIIDLQLCMRGNIAKCGRTRVTGSTASRFLLKDGNMYANCIATMCRCMSSSSIINQEPSHLTTLIVKETCSEVMIDTIRITLGERKHPPIDYQTTITLGQPIALAPLDVGTELANAVSYLNKSKVLLEHSNEVLSSVSTAHTSLTATIVLGIVVGGLAILIVVMFLFLEAQVIKVQRAMMLCPITNHGYLPNEDLLTRGHSIPTIG</sequence>
<organism evidence="19 20">
    <name type="scientific">Salem virus</name>
    <dbReference type="NCBI Taxonomy" id="120499"/>
    <lineage>
        <taxon>Viruses</taxon>
        <taxon>Riboviria</taxon>
        <taxon>Orthornavirae</taxon>
        <taxon>Negarnaviricota</taxon>
        <taxon>Haploviricotina</taxon>
        <taxon>Monjiviricetes</taxon>
        <taxon>Mononegavirales</taxon>
        <taxon>Paramyxoviridae</taxon>
        <taxon>Orthoparamyxovirinae</taxon>
        <taxon>Salemvirus</taxon>
        <taxon>Salemvirus salemense</taxon>
    </lineage>
</organism>
<name>I6TRF9_9MONO</name>
<evidence type="ECO:0000256" key="1">
    <source>
        <dbReference type="ARBA" id="ARBA00008211"/>
    </source>
</evidence>
<dbReference type="Gene3D" id="1.10.287.2480">
    <property type="match status" value="1"/>
</dbReference>
<evidence type="ECO:0000256" key="18">
    <source>
        <dbReference type="RuleBase" id="RU003705"/>
    </source>
</evidence>
<keyword evidence="12 18" id="KW-1133">Transmembrane helix</keyword>
<keyword evidence="7 18" id="KW-0812">Transmembrane</keyword>
<dbReference type="SUPFAM" id="SSF69922">
    <property type="entry name" value="Head and neck region of the ectodomain of NDV fusion glycoprotein"/>
    <property type="match status" value="1"/>
</dbReference>
<dbReference type="Pfam" id="PF00523">
    <property type="entry name" value="Fusion_gly"/>
    <property type="match status" value="1"/>
</dbReference>
<evidence type="ECO:0000256" key="14">
    <source>
        <dbReference type="ARBA" id="ARBA00023136"/>
    </source>
</evidence>
<comment type="subcellular location">
    <subcellularLocation>
        <location evidence="18">Virion membrane</location>
        <topology evidence="18">Single-pass type I membrane protein</topology>
    </subcellularLocation>
    <subcellularLocation>
        <location evidence="18">Host cell membrane</location>
        <topology evidence="18">Single-pass membrane protein</topology>
    </subcellularLocation>
</comment>
<keyword evidence="10" id="KW-1043">Host membrane</keyword>
<evidence type="ECO:0000313" key="20">
    <source>
        <dbReference type="Proteomes" id="UP000153605"/>
    </source>
</evidence>
<dbReference type="InterPro" id="IPR000776">
    <property type="entry name" value="Fusion_F0_Paramyxovir"/>
</dbReference>
<evidence type="ECO:0000256" key="17">
    <source>
        <dbReference type="ARBA" id="ARBA00023296"/>
    </source>
</evidence>
<dbReference type="Gene3D" id="6.10.10.110">
    <property type="match status" value="1"/>
</dbReference>
<dbReference type="SUPFAM" id="SSF58069">
    <property type="entry name" value="Virus ectodomain"/>
    <property type="match status" value="1"/>
</dbReference>
<evidence type="ECO:0000256" key="2">
    <source>
        <dbReference type="ARBA" id="ARBA00016586"/>
    </source>
</evidence>
<evidence type="ECO:0000256" key="10">
    <source>
        <dbReference type="ARBA" id="ARBA00022870"/>
    </source>
</evidence>
<proteinExistence type="inferred from homology"/>
<accession>I6TRF9</accession>
<evidence type="ECO:0000256" key="5">
    <source>
        <dbReference type="ARBA" id="ARBA00022521"/>
    </source>
</evidence>
<dbReference type="GO" id="GO:0055036">
    <property type="term" value="C:virion membrane"/>
    <property type="evidence" value="ECO:0007669"/>
    <property type="project" value="UniProtKB-SubCell"/>
</dbReference>
<keyword evidence="14 18" id="KW-0472">Membrane</keyword>
<evidence type="ECO:0000256" key="12">
    <source>
        <dbReference type="ARBA" id="ARBA00022989"/>
    </source>
</evidence>
<keyword evidence="17" id="KW-1160">Virus entry into host cell</keyword>
<evidence type="ECO:0000256" key="8">
    <source>
        <dbReference type="ARBA" id="ARBA00022729"/>
    </source>
</evidence>
<gene>
    <name evidence="19" type="primary">F</name>
</gene>
<keyword evidence="3" id="KW-1168">Fusion of virus membrane with host membrane</keyword>
<keyword evidence="20" id="KW-1185">Reference proteome</keyword>
<dbReference type="GeneID" id="21011775"/>
<dbReference type="EMBL" id="JQ697837">
    <property type="protein sequence ID" value="AFM97196.1"/>
    <property type="molecule type" value="Viral_cRNA"/>
</dbReference>
<dbReference type="GO" id="GO:0019064">
    <property type="term" value="P:fusion of virus membrane with host plasma membrane"/>
    <property type="evidence" value="ECO:0007669"/>
    <property type="project" value="UniProtKB-KW"/>
</dbReference>
<dbReference type="KEGG" id="vg:21011775"/>
<evidence type="ECO:0000313" key="19">
    <source>
        <dbReference type="EMBL" id="AFM97196.1"/>
    </source>
</evidence>
<keyword evidence="8" id="KW-0732">Signal</keyword>
<evidence type="ECO:0000256" key="9">
    <source>
        <dbReference type="ARBA" id="ARBA00022844"/>
    </source>
</evidence>
<dbReference type="OrthoDB" id="2687at10239"/>
<comment type="subunit">
    <text evidence="18">Homotrimer of disulfide-linked F1-F2.</text>
</comment>
<evidence type="ECO:0000256" key="6">
    <source>
        <dbReference type="ARBA" id="ARBA00022595"/>
    </source>
</evidence>
<protein>
    <recommendedName>
        <fullName evidence="2 18">Fusion glycoprotein F0</fullName>
    </recommendedName>
</protein>
<evidence type="ECO:0000256" key="11">
    <source>
        <dbReference type="ARBA" id="ARBA00022879"/>
    </source>
</evidence>
<keyword evidence="5" id="KW-1169">Fusion of virus membrane with host cell membrane</keyword>
<reference evidence="19 20" key="1">
    <citation type="journal article" date="2000" name="Virology">
        <title>Identification and phylogenetic comparison of Salem virus, a novel paramyxovirus of horses.</title>
        <authorList>
            <person name="Renshaw R.W."/>
            <person name="Glaser A.L."/>
            <person name="Van Campen H."/>
            <person name="Weiland F."/>
            <person name="Dubovi E.J."/>
        </authorList>
    </citation>
    <scope>NUCLEOTIDE SEQUENCE [LARGE SCALE GENOMIC DNA]</scope>
</reference>
<evidence type="ECO:0000256" key="4">
    <source>
        <dbReference type="ARBA" id="ARBA00022511"/>
    </source>
</evidence>
<keyword evidence="16" id="KW-0325">Glycoprotein</keyword>
<evidence type="ECO:0000256" key="7">
    <source>
        <dbReference type="ARBA" id="ARBA00022692"/>
    </source>
</evidence>
<keyword evidence="11 18" id="KW-0261">Viral envelope protein</keyword>
<dbReference type="Gene3D" id="2.40.490.10">
    <property type="entry name" value="Newcastle disease virus like domain"/>
    <property type="match status" value="1"/>
</dbReference>
<dbReference type="Gene3D" id="2.60.40.1690">
    <property type="entry name" value="Head and neck region of the ectodomain of NDV fusion glycoprotein"/>
    <property type="match status" value="1"/>
</dbReference>
<dbReference type="GO" id="GO:0019031">
    <property type="term" value="C:viral envelope"/>
    <property type="evidence" value="ECO:0007669"/>
    <property type="project" value="UniProtKB-KW"/>
</dbReference>
<evidence type="ECO:0000256" key="16">
    <source>
        <dbReference type="ARBA" id="ARBA00023180"/>
    </source>
</evidence>
<evidence type="ECO:0000256" key="13">
    <source>
        <dbReference type="ARBA" id="ARBA00023054"/>
    </source>
</evidence>
<dbReference type="RefSeq" id="YP_009094337.1">
    <property type="nucleotide sequence ID" value="NC_025386.1"/>
</dbReference>
<comment type="similarity">
    <text evidence="1 18">Belongs to the paramyxoviruses fusion glycoprotein family.</text>
</comment>